<organism evidence="1 2">
    <name type="scientific">Harenicola maris</name>
    <dbReference type="NCBI Taxonomy" id="2841044"/>
    <lineage>
        <taxon>Bacteria</taxon>
        <taxon>Pseudomonadati</taxon>
        <taxon>Pseudomonadota</taxon>
        <taxon>Alphaproteobacteria</taxon>
        <taxon>Rhodobacterales</taxon>
        <taxon>Paracoccaceae</taxon>
        <taxon>Harenicola</taxon>
    </lineage>
</organism>
<reference evidence="1 2" key="1">
    <citation type="journal article" date="2021" name="Arch. Microbiol.">
        <title>Harenicola maris gen. nov., sp. nov. isolated from the Sea of Japan shallow sediments.</title>
        <authorList>
            <person name="Romanenko L.A."/>
            <person name="Kurilenko V.V."/>
            <person name="Chernysheva N.Y."/>
            <person name="Tekutyeva L.A."/>
            <person name="Velansky P.V."/>
            <person name="Svetashev V.I."/>
            <person name="Isaeva M.P."/>
        </authorList>
    </citation>
    <scope>NUCLEOTIDE SEQUENCE [LARGE SCALE GENOMIC DNA]</scope>
    <source>
        <strain evidence="1 2">KMM 3653</strain>
    </source>
</reference>
<dbReference type="InterPro" id="IPR021251">
    <property type="entry name" value="DUF2793"/>
</dbReference>
<evidence type="ECO:0000313" key="1">
    <source>
        <dbReference type="EMBL" id="MBT0957053.1"/>
    </source>
</evidence>
<sequence length="236" mass="24034">MTNTPNLGLPLLQSAQAQKHVTMNEALQRMDSLCHLTLSSVTLLAPPVGAAEGSAYGVPLGATGLWSGFEGMVAIAANGGWDFVTPQPGWQAFIADTGKPAIYSGSAWNDSLLARSPSGAAMRAEIIEFDHTVAAGASDSTAITIPAGAMVCAVGARVITALSGTLTSWDLGVTGSTGQFGTGLGIGQGSYAEGILGTPTSYYSDTPLTLTAQGGDFAAGTLRFAIHHFRFDLPGA</sequence>
<comment type="caution">
    <text evidence="1">The sequence shown here is derived from an EMBL/GenBank/DDBJ whole genome shotgun (WGS) entry which is preliminary data.</text>
</comment>
<evidence type="ECO:0000313" key="2">
    <source>
        <dbReference type="Proteomes" id="UP001315686"/>
    </source>
</evidence>
<accession>A0AAP2CNF2</accession>
<dbReference type="EMBL" id="JADQAZ010000001">
    <property type="protein sequence ID" value="MBT0957053.1"/>
    <property type="molecule type" value="Genomic_DNA"/>
</dbReference>
<protein>
    <submittedName>
        <fullName evidence="1">DUF2793 domain-containing protein</fullName>
    </submittedName>
</protein>
<gene>
    <name evidence="1" type="ORF">IV417_06630</name>
</gene>
<proteinExistence type="predicted"/>
<keyword evidence="2" id="KW-1185">Reference proteome</keyword>
<dbReference type="Proteomes" id="UP001315686">
    <property type="component" value="Unassembled WGS sequence"/>
</dbReference>
<dbReference type="AlphaFoldDB" id="A0AAP2CNF2"/>
<dbReference type="RefSeq" id="WP_327793230.1">
    <property type="nucleotide sequence ID" value="NZ_JADQAZ010000001.1"/>
</dbReference>
<name>A0AAP2CNF2_9RHOB</name>
<dbReference type="Pfam" id="PF10983">
    <property type="entry name" value="DUF2793"/>
    <property type="match status" value="1"/>
</dbReference>